<evidence type="ECO:0000256" key="1">
    <source>
        <dbReference type="SAM" id="Coils"/>
    </source>
</evidence>
<feature type="compositionally biased region" description="Acidic residues" evidence="2">
    <location>
        <begin position="1016"/>
        <end position="1027"/>
    </location>
</feature>
<feature type="compositionally biased region" description="Basic and acidic residues" evidence="2">
    <location>
        <begin position="1122"/>
        <end position="1136"/>
    </location>
</feature>
<sequence length="1266" mass="146431">TAAINSRPLTYNEDDVNSTSIIRPEDFVYQRIQTTLPLSSLQDQTEEYRPSREAQGALTKNETIEALQSSIEATESVWKVWREKYLAELREAHRIQIDKKRGHPAIPKKGQVVIICDPDHPRGYWRLGKIVEIIESGDGAIREVHLLTKPAKSKPHVIKRPPNLIVPLELDCVENSQEHGVPVQENSGRGRENEVEIEESSSTSEPPRYNLRRRKLVNYQDPNEDLEVGIQGRLPSIHVNFIAMMLSIFLCFLSGVGAAETQNEIECTNSGLRLTGQYEAFEACVKNFCTNRPKLQWNPRGPTEVWIPLALKTRPHRATVKIFDGLKLHVLEKICPAVSTCEAIECTICLQNIFNPECSPMWAWIGLAGILYCIGMALYCCFQVPITLGGPVRILWRIWKLTMLGFIILARMCFKKNEVEPKPAKERSLIYTKEVEIKVWSTKRCPHMGSCKEEKCAKINGSSMIPELEHTHGYVGTTGCVESCGGPGCDCFFPSLACLFYRIYAVPQSTDLYEIFKCIQWERSLVIQVKTTSLNSKRNEVVAQKVELFLNQPTRVGNSKMAASTISTSPSPLLNTWFIRNENETAIWPTMELPSYQCYSEKKALVNECQLRTNCQCNPAESEMRCECAERNLTTHFNTIEWRLPVQNGHWTFEDEGKSVLAHSTEEVSTEIVIRNEGSTNIEIWKEQDKCDVEASHIQGCYACAEGGHTKVACRAEKITTVGTIKCEDHIMTVVCSPIGHVQELTFFSERAQFYKKCEVSCGNESREFHITGILKYTGSIWTSAYRLIEGNSSIYNEINLPDLTHLYDGFMTFIKTETMSSPRSRAVGDEILATGMKKMTEIANKARVIEQAKNLPRRGRDAMIQRKDMRNEGETKKDILLNVLKIQWDIDTISEKYRDLEKQYKNEIEKLRVLGRLEIYSMDYIEYQLSQSEVNWQMNLRNFQEERDERASDRTRAKREIEELRREVQEEEDQEKEEKLTNNQRLELFGKILLDRIIKIEQAIVAGACSKSTPNEDEIDNMDELNPEGKLEHSDEMKEMIEREIKRKRERSLSSSESERKRRSSSSSYKQAQDVEEIEEVEDDKEAEDDEEDEEDQEDEDEQEDEEEMEDEEDQEVQEAQNERHRDRHQENHPDRGRHHRSRSREQARRHRSRSIEERRRSRERHQNRPIIVRQLFPPDTNRHNFNTLCVFCRCRHHSNECGTYPDVAVRKAMIDAQTRCRVCLNKHPYRRCHKEGHTCSFCLKRGERNTSHHAALCEWPINRM</sequence>
<dbReference type="Gene3D" id="2.60.40.3770">
    <property type="match status" value="1"/>
</dbReference>
<dbReference type="HOGENOM" id="CLU_264416_0_0_1"/>
<feature type="compositionally biased region" description="Basic and acidic residues" evidence="2">
    <location>
        <begin position="1155"/>
        <end position="1168"/>
    </location>
</feature>
<dbReference type="InterPro" id="IPR009878">
    <property type="entry name" value="Phlebovirus_G2_fusion"/>
</dbReference>
<keyword evidence="3" id="KW-0472">Membrane</keyword>
<dbReference type="eggNOG" id="KOG0017">
    <property type="taxonomic scope" value="Eukaryota"/>
</dbReference>
<keyword evidence="1" id="KW-0175">Coiled coil</keyword>
<evidence type="ECO:0000256" key="3">
    <source>
        <dbReference type="SAM" id="Phobius"/>
    </source>
</evidence>
<dbReference type="Pfam" id="PF18701">
    <property type="entry name" value="DUF5641"/>
    <property type="match status" value="1"/>
</dbReference>
<keyword evidence="7" id="KW-1185">Reference proteome</keyword>
<feature type="transmembrane region" description="Helical" evidence="3">
    <location>
        <begin position="394"/>
        <end position="412"/>
    </location>
</feature>
<dbReference type="InParanoid" id="E3NPM3"/>
<name>E3NPM3_CAERE</name>
<evidence type="ECO:0000259" key="4">
    <source>
        <dbReference type="Pfam" id="PF07245"/>
    </source>
</evidence>
<dbReference type="STRING" id="31234.E3NPM3"/>
<reference evidence="6" key="1">
    <citation type="submission" date="2007-07" db="EMBL/GenBank/DDBJ databases">
        <title>PCAP assembly of the Caenorhabditis remanei genome.</title>
        <authorList>
            <consortium name="The Caenorhabditis remanei Sequencing Consortium"/>
            <person name="Wilson R.K."/>
        </authorList>
    </citation>
    <scope>NUCLEOTIDE SEQUENCE [LARGE SCALE GENOMIC DNA]</scope>
    <source>
        <strain evidence="6">PB4641</strain>
    </source>
</reference>
<dbReference type="InterPro" id="IPR040676">
    <property type="entry name" value="DUF5641"/>
</dbReference>
<feature type="region of interest" description="Disordered" evidence="2">
    <location>
        <begin position="178"/>
        <end position="213"/>
    </location>
</feature>
<proteinExistence type="predicted"/>
<evidence type="ECO:0000313" key="6">
    <source>
        <dbReference type="EMBL" id="EFP13452.1"/>
    </source>
</evidence>
<organism evidence="7">
    <name type="scientific">Caenorhabditis remanei</name>
    <name type="common">Caenorhabditis vulgaris</name>
    <dbReference type="NCBI Taxonomy" id="31234"/>
    <lineage>
        <taxon>Eukaryota</taxon>
        <taxon>Metazoa</taxon>
        <taxon>Ecdysozoa</taxon>
        <taxon>Nematoda</taxon>
        <taxon>Chromadorea</taxon>
        <taxon>Rhabditida</taxon>
        <taxon>Rhabditina</taxon>
        <taxon>Rhabditomorpha</taxon>
        <taxon>Rhabditoidea</taxon>
        <taxon>Rhabditidae</taxon>
        <taxon>Peloderinae</taxon>
        <taxon>Caenorhabditis</taxon>
    </lineage>
</organism>
<keyword evidence="3" id="KW-0812">Transmembrane</keyword>
<dbReference type="Pfam" id="PF07245">
    <property type="entry name" value="Phlebovirus_G2"/>
    <property type="match status" value="1"/>
</dbReference>
<dbReference type="AlphaFoldDB" id="E3NPM3"/>
<feature type="region of interest" description="Disordered" evidence="2">
    <location>
        <begin position="1012"/>
        <end position="1171"/>
    </location>
</feature>
<feature type="transmembrane region" description="Helical" evidence="3">
    <location>
        <begin position="361"/>
        <end position="382"/>
    </location>
</feature>
<gene>
    <name evidence="6" type="ORF">CRE_20123</name>
</gene>
<feature type="compositionally biased region" description="Acidic residues" evidence="2">
    <location>
        <begin position="1075"/>
        <end position="1118"/>
    </location>
</feature>
<evidence type="ECO:0008006" key="8">
    <source>
        <dbReference type="Google" id="ProtNLM"/>
    </source>
</evidence>
<dbReference type="OrthoDB" id="5868619at2759"/>
<feature type="compositionally biased region" description="Basic and acidic residues" evidence="2">
    <location>
        <begin position="1028"/>
        <end position="1048"/>
    </location>
</feature>
<keyword evidence="3" id="KW-1133">Transmembrane helix</keyword>
<feature type="non-terminal residue" evidence="6">
    <location>
        <position position="1"/>
    </location>
</feature>
<evidence type="ECO:0000256" key="2">
    <source>
        <dbReference type="SAM" id="MobiDB-lite"/>
    </source>
</evidence>
<dbReference type="OMA" id="CECAERN"/>
<evidence type="ECO:0000259" key="5">
    <source>
        <dbReference type="Pfam" id="PF18701"/>
    </source>
</evidence>
<protein>
    <recommendedName>
        <fullName evidence="8">DUF5641 domain-containing protein</fullName>
    </recommendedName>
</protein>
<dbReference type="EMBL" id="DS269395">
    <property type="protein sequence ID" value="EFP13452.1"/>
    <property type="molecule type" value="Genomic_DNA"/>
</dbReference>
<feature type="coiled-coil region" evidence="1">
    <location>
        <begin position="948"/>
        <end position="982"/>
    </location>
</feature>
<accession>E3NPM3</accession>
<feature type="coiled-coil region" evidence="1">
    <location>
        <begin position="891"/>
        <end position="918"/>
    </location>
</feature>
<evidence type="ECO:0000313" key="7">
    <source>
        <dbReference type="Proteomes" id="UP000008281"/>
    </source>
</evidence>
<dbReference type="PANTHER" id="PTHR47331">
    <property type="entry name" value="PHD-TYPE DOMAIN-CONTAINING PROTEIN"/>
    <property type="match status" value="1"/>
</dbReference>
<dbReference type="Proteomes" id="UP000008281">
    <property type="component" value="Unassembled WGS sequence"/>
</dbReference>
<feature type="compositionally biased region" description="Basic residues" evidence="2">
    <location>
        <begin position="1137"/>
        <end position="1154"/>
    </location>
</feature>
<feature type="domain" description="DUF5641" evidence="5">
    <location>
        <begin position="71"/>
        <end position="154"/>
    </location>
</feature>
<feature type="domain" description="Phlebovirus glycoprotein G2 fusion" evidence="4">
    <location>
        <begin position="426"/>
        <end position="674"/>
    </location>
</feature>